<dbReference type="Proteomes" id="UP001281003">
    <property type="component" value="Unassembled WGS sequence"/>
</dbReference>
<feature type="domain" description="Heterokaryon incompatibility" evidence="1">
    <location>
        <begin position="237"/>
        <end position="379"/>
    </location>
</feature>
<evidence type="ECO:0000313" key="2">
    <source>
        <dbReference type="EMBL" id="KAK3395966.1"/>
    </source>
</evidence>
<sequence>MSGGSQETPNAKPPSQPKTVVPHMLCDCCSRIVKKSEIIQALGTGRLGTWKENIFNELFFHNDSPNYLSESSAAGCHLCSLVTSSFPKQDGFYVLVSYPHRGFCPLLYFLSNQDGLFTGGDRKLDGYSEFRLQSPFMCLQLGTLTNEENPTSMEHPPPFSNTLYSTSTSSQDSVSIIRSWINYCSRYHPNCNRTTFYTENTEYTSLPTRLIDVGEADGELAPRLVLTSTSVSRSIKYLTLSHSWAITSTDSTLKLTKRNLRDLQKRIPLETLPRTFEEAMKLTRHLGYRYIWIDSLCILQDSNADWHGEALTMSTIYGNSSCNIAAMGVGGVDACFVQRNPLEFVPCRITQQEGMNAAYAFDRDHQDVPLLNRGWVLQERLLSPRVIYYGMKEMYWECRSQTASEAFPSLAPEGQLSTYWWNSFLFGYTDRVRCAKSDFESLCGQEAVGAEIDAMSKGVLSGIAYSNLGAFVRCWLKVVADYSGMGLTYESDRLIALAGVAKAIELSKRCTYVAGTWKELWPIDLLWTAKAVRYGSTPRRYMKKCLPTSKIPSWSWAATAWDKQFLLLNIGSVRFDLSAFISTAEILGYTTPTPAARYSGPRADEEGITLTVKGPVKKTNVKEIDGVKNKVFSCDVQVTSVFGSDPIFSWDHNPGEGVSVVLLSLMKADDYHCGLVLMLEEGVQHKDGHPCYRRVGMWEDKYSKINFHNGWDTETICLC</sequence>
<evidence type="ECO:0000259" key="1">
    <source>
        <dbReference type="Pfam" id="PF06985"/>
    </source>
</evidence>
<dbReference type="InterPro" id="IPR010730">
    <property type="entry name" value="HET"/>
</dbReference>
<dbReference type="PANTHER" id="PTHR33112">
    <property type="entry name" value="DOMAIN PROTEIN, PUTATIVE-RELATED"/>
    <property type="match status" value="1"/>
</dbReference>
<protein>
    <submittedName>
        <fullName evidence="2">Heterokaryon incompatibility protein-domain-containing protein</fullName>
    </submittedName>
</protein>
<name>A0AAE0P9S0_SORBR</name>
<reference evidence="2" key="2">
    <citation type="submission" date="2023-07" db="EMBL/GenBank/DDBJ databases">
        <authorList>
            <consortium name="Lawrence Berkeley National Laboratory"/>
            <person name="Haridas S."/>
            <person name="Hensen N."/>
            <person name="Bonometti L."/>
            <person name="Westerberg I."/>
            <person name="Brannstrom I.O."/>
            <person name="Guillou S."/>
            <person name="Cros-Aarteil S."/>
            <person name="Calhoun S."/>
            <person name="Kuo A."/>
            <person name="Mondo S."/>
            <person name="Pangilinan J."/>
            <person name="Riley R."/>
            <person name="LaButti K."/>
            <person name="Andreopoulos B."/>
            <person name="Lipzen A."/>
            <person name="Chen C."/>
            <person name="Yanf M."/>
            <person name="Daum C."/>
            <person name="Ng V."/>
            <person name="Clum A."/>
            <person name="Steindorff A."/>
            <person name="Ohm R."/>
            <person name="Martin F."/>
            <person name="Silar P."/>
            <person name="Natvig D."/>
            <person name="Lalanne C."/>
            <person name="Gautier V."/>
            <person name="Ament-velasquez S.L."/>
            <person name="Kruys A."/>
            <person name="Hutchinson M.I."/>
            <person name="Powell A.J."/>
            <person name="Barry K."/>
            <person name="Miller A.N."/>
            <person name="Grigoriev I.V."/>
            <person name="Debuchy R."/>
            <person name="Gladieux P."/>
            <person name="Thoren M.H."/>
            <person name="Johannesson H."/>
        </authorList>
    </citation>
    <scope>NUCLEOTIDE SEQUENCE</scope>
    <source>
        <strain evidence="2">FGSC 1904</strain>
    </source>
</reference>
<dbReference type="AlphaFoldDB" id="A0AAE0P9S0"/>
<gene>
    <name evidence="2" type="ORF">B0T20DRAFT_420395</name>
</gene>
<dbReference type="EMBL" id="JAUTDP010000010">
    <property type="protein sequence ID" value="KAK3395966.1"/>
    <property type="molecule type" value="Genomic_DNA"/>
</dbReference>
<reference evidence="2" key="1">
    <citation type="journal article" date="2023" name="Mol. Phylogenet. Evol.">
        <title>Genome-scale phylogeny and comparative genomics of the fungal order Sordariales.</title>
        <authorList>
            <person name="Hensen N."/>
            <person name="Bonometti L."/>
            <person name="Westerberg I."/>
            <person name="Brannstrom I.O."/>
            <person name="Guillou S."/>
            <person name="Cros-Aarteil S."/>
            <person name="Calhoun S."/>
            <person name="Haridas S."/>
            <person name="Kuo A."/>
            <person name="Mondo S."/>
            <person name="Pangilinan J."/>
            <person name="Riley R."/>
            <person name="LaButti K."/>
            <person name="Andreopoulos B."/>
            <person name="Lipzen A."/>
            <person name="Chen C."/>
            <person name="Yan M."/>
            <person name="Daum C."/>
            <person name="Ng V."/>
            <person name="Clum A."/>
            <person name="Steindorff A."/>
            <person name="Ohm R.A."/>
            <person name="Martin F."/>
            <person name="Silar P."/>
            <person name="Natvig D.O."/>
            <person name="Lalanne C."/>
            <person name="Gautier V."/>
            <person name="Ament-Velasquez S.L."/>
            <person name="Kruys A."/>
            <person name="Hutchinson M.I."/>
            <person name="Powell A.J."/>
            <person name="Barry K."/>
            <person name="Miller A.N."/>
            <person name="Grigoriev I.V."/>
            <person name="Debuchy R."/>
            <person name="Gladieux P."/>
            <person name="Hiltunen Thoren M."/>
            <person name="Johannesson H."/>
        </authorList>
    </citation>
    <scope>NUCLEOTIDE SEQUENCE</scope>
    <source>
        <strain evidence="2">FGSC 1904</strain>
    </source>
</reference>
<dbReference type="PANTHER" id="PTHR33112:SF8">
    <property type="entry name" value="HETEROKARYON INCOMPATIBILITY DOMAIN-CONTAINING PROTEIN"/>
    <property type="match status" value="1"/>
</dbReference>
<accession>A0AAE0P9S0</accession>
<keyword evidence="3" id="KW-1185">Reference proteome</keyword>
<proteinExistence type="predicted"/>
<evidence type="ECO:0000313" key="3">
    <source>
        <dbReference type="Proteomes" id="UP001281003"/>
    </source>
</evidence>
<dbReference type="Pfam" id="PF06985">
    <property type="entry name" value="HET"/>
    <property type="match status" value="1"/>
</dbReference>
<organism evidence="2 3">
    <name type="scientific">Sordaria brevicollis</name>
    <dbReference type="NCBI Taxonomy" id="83679"/>
    <lineage>
        <taxon>Eukaryota</taxon>
        <taxon>Fungi</taxon>
        <taxon>Dikarya</taxon>
        <taxon>Ascomycota</taxon>
        <taxon>Pezizomycotina</taxon>
        <taxon>Sordariomycetes</taxon>
        <taxon>Sordariomycetidae</taxon>
        <taxon>Sordariales</taxon>
        <taxon>Sordariaceae</taxon>
        <taxon>Sordaria</taxon>
    </lineage>
</organism>
<comment type="caution">
    <text evidence="2">The sequence shown here is derived from an EMBL/GenBank/DDBJ whole genome shotgun (WGS) entry which is preliminary data.</text>
</comment>